<keyword evidence="2" id="KW-0812">Transmembrane</keyword>
<dbReference type="InterPro" id="IPR019734">
    <property type="entry name" value="TPR_rpt"/>
</dbReference>
<dbReference type="Proteomes" id="UP000276170">
    <property type="component" value="Unassembled WGS sequence"/>
</dbReference>
<feature type="repeat" description="TPR" evidence="1">
    <location>
        <begin position="66"/>
        <end position="99"/>
    </location>
</feature>
<proteinExistence type="predicted"/>
<dbReference type="SUPFAM" id="SSF48452">
    <property type="entry name" value="TPR-like"/>
    <property type="match status" value="1"/>
</dbReference>
<evidence type="ECO:0000313" key="3">
    <source>
        <dbReference type="EMBL" id="GBR72229.1"/>
    </source>
</evidence>
<protein>
    <submittedName>
        <fullName evidence="3">Uncharacterized protein</fullName>
    </submittedName>
</protein>
<reference evidence="3 4" key="1">
    <citation type="journal article" date="2019" name="ISME J.">
        <title>Genome analyses of uncultured TG2/ZB3 bacteria in 'Margulisbacteria' specifically attached to ectosymbiotic spirochetes of protists in the termite gut.</title>
        <authorList>
            <person name="Utami Y.D."/>
            <person name="Kuwahara H."/>
            <person name="Igai K."/>
            <person name="Murakami T."/>
            <person name="Sugaya K."/>
            <person name="Morikawa T."/>
            <person name="Nagura Y."/>
            <person name="Yuki M."/>
            <person name="Deevong P."/>
            <person name="Inoue T."/>
            <person name="Kihara K."/>
            <person name="Lo N."/>
            <person name="Yamada A."/>
            <person name="Ohkuma M."/>
            <person name="Hongoh Y."/>
        </authorList>
    </citation>
    <scope>NUCLEOTIDE SEQUENCE [LARGE SCALE GENOMIC DNA]</scope>
    <source>
        <strain evidence="3">HsPyr-01</strain>
    </source>
</reference>
<keyword evidence="2" id="KW-0472">Membrane</keyword>
<gene>
    <name evidence="3" type="ORF">HP1_001</name>
</gene>
<organism evidence="3 4">
    <name type="scientific">Candidatus Termititenax spirochaetophilus</name>
    <dbReference type="NCBI Taxonomy" id="2218522"/>
    <lineage>
        <taxon>Bacteria</taxon>
        <taxon>Bacillati</taxon>
        <taxon>Candidatus Margulisiibacteriota</taxon>
        <taxon>Candidatus Termititenacia</taxon>
        <taxon>Candidatus Termititenacales</taxon>
        <taxon>Candidatus Termititenacaceae</taxon>
        <taxon>Candidatus Termititenax</taxon>
    </lineage>
</organism>
<keyword evidence="1" id="KW-0802">TPR repeat</keyword>
<dbReference type="EMBL" id="BGZM01000001">
    <property type="protein sequence ID" value="GBR72229.1"/>
    <property type="molecule type" value="Genomic_DNA"/>
</dbReference>
<accession>A0A388T7E1</accession>
<dbReference type="AlphaFoldDB" id="A0A388T7E1"/>
<evidence type="ECO:0000256" key="2">
    <source>
        <dbReference type="SAM" id="Phobius"/>
    </source>
</evidence>
<evidence type="ECO:0000313" key="4">
    <source>
        <dbReference type="Proteomes" id="UP000276170"/>
    </source>
</evidence>
<feature type="transmembrane region" description="Helical" evidence="2">
    <location>
        <begin position="6"/>
        <end position="28"/>
    </location>
</feature>
<comment type="caution">
    <text evidence="3">The sequence shown here is derived from an EMBL/GenBank/DDBJ whole genome shotgun (WGS) entry which is preliminary data.</text>
</comment>
<dbReference type="Pfam" id="PF13181">
    <property type="entry name" value="TPR_8"/>
    <property type="match status" value="1"/>
</dbReference>
<dbReference type="PROSITE" id="PS50005">
    <property type="entry name" value="TPR"/>
    <property type="match status" value="1"/>
</dbReference>
<sequence>MLDTQLIIGIAAVVSLYIAYDLLMAYIVNNKTDALLTAAANAYDNCRYQECKKCMLKIVRREPENALFNFRLGMAYHALGQVEAAISCLAEACRLDPKYIDTRAVLSEWYYEEADYWRSMLYAKQAIELDRYNYDAHLLLGKCCVALGDTRAADEEVEFFEESGQDSYAYELTECMRKKQ</sequence>
<keyword evidence="4" id="KW-1185">Reference proteome</keyword>
<name>A0A388T7E1_9BACT</name>
<keyword evidence="2" id="KW-1133">Transmembrane helix</keyword>
<dbReference type="Gene3D" id="1.25.40.10">
    <property type="entry name" value="Tetratricopeptide repeat domain"/>
    <property type="match status" value="1"/>
</dbReference>
<evidence type="ECO:0000256" key="1">
    <source>
        <dbReference type="PROSITE-ProRule" id="PRU00339"/>
    </source>
</evidence>
<dbReference type="SMART" id="SM00028">
    <property type="entry name" value="TPR"/>
    <property type="match status" value="2"/>
</dbReference>
<dbReference type="InterPro" id="IPR011990">
    <property type="entry name" value="TPR-like_helical_dom_sf"/>
</dbReference>